<dbReference type="Gene3D" id="3.40.50.200">
    <property type="entry name" value="Peptidase S8/S53 domain"/>
    <property type="match status" value="2"/>
</dbReference>
<evidence type="ECO:0000256" key="1">
    <source>
        <dbReference type="PROSITE-ProRule" id="PRU01240"/>
    </source>
</evidence>
<feature type="domain" description="Hedgehog/Intein (Hint)" evidence="3">
    <location>
        <begin position="828"/>
        <end position="962"/>
    </location>
</feature>
<dbReference type="AlphaFoldDB" id="A0A964E3W9"/>
<reference evidence="4 5" key="1">
    <citation type="journal article" date="2021" name="Microorganisms">
        <title>Acidisoma silvae sp. nov. and Acidisomacellulosilytica sp. nov., Two Acidophilic Bacteria Isolated from Decaying Wood, Hydrolyzing Cellulose and Producing Poly-3-hydroxybutyrate.</title>
        <authorList>
            <person name="Mieszkin S."/>
            <person name="Pouder E."/>
            <person name="Uroz S."/>
            <person name="Simon-Colin C."/>
            <person name="Alain K."/>
        </authorList>
    </citation>
    <scope>NUCLEOTIDE SEQUENCE [LARGE SCALE GENOMIC DNA]</scope>
    <source>
        <strain evidence="4 5">HW T5.17</strain>
    </source>
</reference>
<keyword evidence="5" id="KW-1185">Reference proteome</keyword>
<sequence>MATVSNANAVALGANVATALYGVTGAGVKIGIISDSFDALGGAAQDMADGNLPTTVTVLNDNPTGADEGRAMTELAYQIAPGASYYFAAGGDTVASCAAAVAALQAAGCTIIIDDLGYGSSESFFQTGTVLDNAIQTAVAAGVSYFSAAGNDGQNFIEQGFTPLSVTVPGIGDVVANDFGDGSPYTTITLAEGEATTLLLEWAQPFATIGTAGAGAQNSLAFYLIDSEGNVVAESTESELGGDPTQGIAFTNTTTSTQFTLVVVQNGGVVPTGQQFIIDQITGSATFDSADAGTGSGNILGHELLTDTNVVGAVTYSNTPAYGQTPVPAAYTSTGPGEILFDVQGNPLATPIVADEPNFVGVSGSDTSVPGFAPFSGTSAAAPNVGAVGALMLQANSGLTTTEVTALLEQSTIPVDTTIANAGEGLVQARAAVELAAAALGARWSDSAGGNWNDAAAWSTGTAPTTDGAAMLSDDLGAITGSYTVTVDTASDAAGSLTLSAPAGSSVTLAVAATGVLAIGGPATSNITAGDFLVATGGTLSIGGGTLNVAGSLNVNDGIVLLAAGQITANNYAQIAGGIAIGGASGDGAGATISLTGTLGIFETGGEFALYDEAVVNTTTALFSDSTFSIGSASDSFNDAGQATFYNTGFIDAGSFTSTALEYYGGEASIIEAALLSTSSLSIGSATSVFTLAGTLDDAGELNIGMGTTGGTIGIEETGSLTIGSSASGVGITFSSDGGWLDFASADSAVLATGLTSIISGFQYGSSVIEFGALTYDANDSYSFDDGALSIYDGSTLLAALALDSAASYAGFDLKAGADDQLEISAMPCFAAGTQILTERGPVAVEHLTLDDRAITADGRREAIVWIGSRRVDCRRHAMPGQVLPVRVAAQAFGPQQPARDLYLSPDHALFVDGVLIPVKHLIDGAAIRQVDVDAVTYFHVELGRHQIVLAEGLAVESYLDTGDRAAFAAGQVVALHPAWGPSGIDASLIMEAMGYAPLRVAGVELDRARAMLAKSRHATEDCVSEKRAWRAP</sequence>
<evidence type="ECO:0000313" key="4">
    <source>
        <dbReference type="EMBL" id="MCB8881085.1"/>
    </source>
</evidence>
<dbReference type="RefSeq" id="WP_227307760.1">
    <property type="nucleotide sequence ID" value="NZ_JAESVA010000004.1"/>
</dbReference>
<dbReference type="Gene3D" id="2.170.16.10">
    <property type="entry name" value="Hedgehog/Intein (Hint) domain"/>
    <property type="match status" value="1"/>
</dbReference>
<accession>A0A964E3W9</accession>
<dbReference type="InterPro" id="IPR028992">
    <property type="entry name" value="Hedgehog/Intein_dom"/>
</dbReference>
<proteinExistence type="inferred from homology"/>
<dbReference type="SUPFAM" id="SSF52743">
    <property type="entry name" value="Subtilisin-like"/>
    <property type="match status" value="1"/>
</dbReference>
<gene>
    <name evidence="4" type="ORF">ACELLULO517_12635</name>
</gene>
<dbReference type="GO" id="GO:0016539">
    <property type="term" value="P:intein-mediated protein splicing"/>
    <property type="evidence" value="ECO:0007669"/>
    <property type="project" value="InterPro"/>
</dbReference>
<feature type="domain" description="Peptidase S8/S53" evidence="2">
    <location>
        <begin position="88"/>
        <end position="412"/>
    </location>
</feature>
<comment type="caution">
    <text evidence="4">The sequence shown here is derived from an EMBL/GenBank/DDBJ whole genome shotgun (WGS) entry which is preliminary data.</text>
</comment>
<comment type="caution">
    <text evidence="1">Lacks conserved residue(s) required for the propagation of feature annotation.</text>
</comment>
<dbReference type="SUPFAM" id="SSF51294">
    <property type="entry name" value="Hedgehog/intein (Hint) domain"/>
    <property type="match status" value="1"/>
</dbReference>
<dbReference type="PROSITE" id="PS51892">
    <property type="entry name" value="SUBTILASE"/>
    <property type="match status" value="1"/>
</dbReference>
<dbReference type="GO" id="GO:0004252">
    <property type="term" value="F:serine-type endopeptidase activity"/>
    <property type="evidence" value="ECO:0007669"/>
    <property type="project" value="InterPro"/>
</dbReference>
<dbReference type="InterPro" id="IPR036844">
    <property type="entry name" value="Hint_dom_sf"/>
</dbReference>
<evidence type="ECO:0000313" key="5">
    <source>
        <dbReference type="Proteomes" id="UP000721844"/>
    </source>
</evidence>
<organism evidence="4 5">
    <name type="scientific">Acidisoma cellulosilyticum</name>
    <dbReference type="NCBI Taxonomy" id="2802395"/>
    <lineage>
        <taxon>Bacteria</taxon>
        <taxon>Pseudomonadati</taxon>
        <taxon>Pseudomonadota</taxon>
        <taxon>Alphaproteobacteria</taxon>
        <taxon>Acetobacterales</taxon>
        <taxon>Acidocellaceae</taxon>
        <taxon>Acidisoma</taxon>
    </lineage>
</organism>
<dbReference type="EMBL" id="JAESVA010000004">
    <property type="protein sequence ID" value="MCB8881085.1"/>
    <property type="molecule type" value="Genomic_DNA"/>
</dbReference>
<evidence type="ECO:0000259" key="3">
    <source>
        <dbReference type="Pfam" id="PF13403"/>
    </source>
</evidence>
<evidence type="ECO:0000259" key="2">
    <source>
        <dbReference type="Pfam" id="PF00082"/>
    </source>
</evidence>
<protein>
    <submittedName>
        <fullName evidence="4">Hint domain-containing protein</fullName>
    </submittedName>
</protein>
<dbReference type="Proteomes" id="UP000721844">
    <property type="component" value="Unassembled WGS sequence"/>
</dbReference>
<dbReference type="InterPro" id="IPR006141">
    <property type="entry name" value="Intein_N"/>
</dbReference>
<comment type="similarity">
    <text evidence="1">Belongs to the peptidase S8 family.</text>
</comment>
<dbReference type="InterPro" id="IPR000209">
    <property type="entry name" value="Peptidase_S8/S53_dom"/>
</dbReference>
<name>A0A964E3W9_9PROT</name>
<dbReference type="InterPro" id="IPR036852">
    <property type="entry name" value="Peptidase_S8/S53_dom_sf"/>
</dbReference>
<dbReference type="PROSITE" id="PS50817">
    <property type="entry name" value="INTEIN_N_TER"/>
    <property type="match status" value="1"/>
</dbReference>
<dbReference type="Pfam" id="PF13403">
    <property type="entry name" value="Hint_2"/>
    <property type="match status" value="1"/>
</dbReference>
<dbReference type="Pfam" id="PF00082">
    <property type="entry name" value="Peptidase_S8"/>
    <property type="match status" value="1"/>
</dbReference>